<feature type="signal peptide" evidence="1">
    <location>
        <begin position="1"/>
        <end position="19"/>
    </location>
</feature>
<name>A0A4Q2SWF1_9HYPH</name>
<keyword evidence="1" id="KW-0732">Signal</keyword>
<evidence type="ECO:0000256" key="1">
    <source>
        <dbReference type="SAM" id="SignalP"/>
    </source>
</evidence>
<dbReference type="AlphaFoldDB" id="A0A4Q2SWF1"/>
<dbReference type="OrthoDB" id="9797506at2"/>
<dbReference type="InterPro" id="IPR036610">
    <property type="entry name" value="PEBP-like_sf"/>
</dbReference>
<gene>
    <name evidence="2" type="ORF">EUU22_19190</name>
</gene>
<dbReference type="EMBL" id="SDVB01000253">
    <property type="protein sequence ID" value="RYC10192.1"/>
    <property type="molecule type" value="Genomic_DNA"/>
</dbReference>
<dbReference type="Proteomes" id="UP000291088">
    <property type="component" value="Unassembled WGS sequence"/>
</dbReference>
<protein>
    <submittedName>
        <fullName evidence="2">Phospholipid-binding protein</fullName>
    </submittedName>
</protein>
<dbReference type="Gene3D" id="3.90.280.10">
    <property type="entry name" value="PEBP-like"/>
    <property type="match status" value="1"/>
</dbReference>
<dbReference type="InterPro" id="IPR008914">
    <property type="entry name" value="PEBP"/>
</dbReference>
<accession>A0A4Q2SWF1</accession>
<evidence type="ECO:0000313" key="2">
    <source>
        <dbReference type="EMBL" id="RYC10192.1"/>
    </source>
</evidence>
<comment type="caution">
    <text evidence="2">The sequence shown here is derived from an EMBL/GenBank/DDBJ whole genome shotgun (WGS) entry which is preliminary data.</text>
</comment>
<organism evidence="2 3">
    <name type="scientific">Ciceribacter ferrooxidans</name>
    <dbReference type="NCBI Taxonomy" id="2509717"/>
    <lineage>
        <taxon>Bacteria</taxon>
        <taxon>Pseudomonadati</taxon>
        <taxon>Pseudomonadota</taxon>
        <taxon>Alphaproteobacteria</taxon>
        <taxon>Hyphomicrobiales</taxon>
        <taxon>Rhizobiaceae</taxon>
        <taxon>Ciceribacter</taxon>
    </lineage>
</organism>
<dbReference type="SUPFAM" id="SSF49777">
    <property type="entry name" value="PEBP-like"/>
    <property type="match status" value="1"/>
</dbReference>
<reference evidence="2 3" key="1">
    <citation type="submission" date="2019-01" db="EMBL/GenBank/DDBJ databases">
        <authorList>
            <person name="Deng T."/>
        </authorList>
    </citation>
    <scope>NUCLEOTIDE SEQUENCE [LARGE SCALE GENOMIC DNA]</scope>
    <source>
        <strain evidence="2 3">F8825</strain>
    </source>
</reference>
<keyword evidence="3" id="KW-1185">Reference proteome</keyword>
<dbReference type="Pfam" id="PF01161">
    <property type="entry name" value="PBP"/>
    <property type="match status" value="1"/>
</dbReference>
<evidence type="ECO:0000313" key="3">
    <source>
        <dbReference type="Proteomes" id="UP000291088"/>
    </source>
</evidence>
<dbReference type="RefSeq" id="WP_129333585.1">
    <property type="nucleotide sequence ID" value="NZ_SDVB01000253.1"/>
</dbReference>
<sequence length="122" mass="13155">MRFWISIVATIAIASPAAAGMSASFDWGQTKKCFDTNSPPFKVTGVPQGTAKLSFKMTDLDTPGYNHGGGKVEYSGQSAIPYGAFRYKGPCPPTRHKYRFTIKALDAKGKELGKATATRSFP</sequence>
<feature type="chain" id="PRO_5020940720" evidence="1">
    <location>
        <begin position="20"/>
        <end position="122"/>
    </location>
</feature>
<proteinExistence type="predicted"/>